<dbReference type="EMBL" id="JAVLET010000001">
    <property type="protein sequence ID" value="KAL0475348.1"/>
    <property type="molecule type" value="Genomic_DNA"/>
</dbReference>
<evidence type="ECO:0000256" key="1">
    <source>
        <dbReference type="SAM" id="Phobius"/>
    </source>
</evidence>
<keyword evidence="1" id="KW-0472">Membrane</keyword>
<organism evidence="2 3">
    <name type="scientific">Neurospora intermedia</name>
    <dbReference type="NCBI Taxonomy" id="5142"/>
    <lineage>
        <taxon>Eukaryota</taxon>
        <taxon>Fungi</taxon>
        <taxon>Dikarya</taxon>
        <taxon>Ascomycota</taxon>
        <taxon>Pezizomycotina</taxon>
        <taxon>Sordariomycetes</taxon>
        <taxon>Sordariomycetidae</taxon>
        <taxon>Sordariales</taxon>
        <taxon>Sordariaceae</taxon>
        <taxon>Neurospora</taxon>
    </lineage>
</organism>
<feature type="transmembrane region" description="Helical" evidence="1">
    <location>
        <begin position="12"/>
        <end position="29"/>
    </location>
</feature>
<keyword evidence="3" id="KW-1185">Reference proteome</keyword>
<reference evidence="2 3" key="1">
    <citation type="submission" date="2023-09" db="EMBL/GenBank/DDBJ databases">
        <title>Multi-omics analysis of a traditional fermented food reveals byproduct-associated fungal strains for waste-to-food upcycling.</title>
        <authorList>
            <consortium name="Lawrence Berkeley National Laboratory"/>
            <person name="Rekdal V.M."/>
            <person name="Villalobos-Escobedo J.M."/>
            <person name="Rodriguez-Valeron N."/>
            <person name="Garcia M.O."/>
            <person name="Vasquez D.P."/>
            <person name="Damayanti I."/>
            <person name="Sorensen P.M."/>
            <person name="Baidoo E.E."/>
            <person name="De Carvalho A.C."/>
            <person name="Riley R."/>
            <person name="Lipzen A."/>
            <person name="He G."/>
            <person name="Yan M."/>
            <person name="Haridas S."/>
            <person name="Daum C."/>
            <person name="Yoshinaga Y."/>
            <person name="Ng V."/>
            <person name="Grigoriev I.V."/>
            <person name="Munk R."/>
            <person name="Nuraida L."/>
            <person name="Wijaya C.H."/>
            <person name="Morales P.-C."/>
            <person name="Keasling J.D."/>
        </authorList>
    </citation>
    <scope>NUCLEOTIDE SEQUENCE [LARGE SCALE GENOMIC DNA]</scope>
    <source>
        <strain evidence="2 3">FGSC 2613</strain>
    </source>
</reference>
<sequence>MSCRAHSFCLGLYPLGAMLYLYPFFIASLSELRQIFHSSDNDKHICLSSRYDTANNMNIHDNPSRVPPNRNKPPRKLCGRHDVGIWWWSSCSPGWKGPHSILDILYPFGDYFSSHVTHGSLLLV</sequence>
<proteinExistence type="predicted"/>
<evidence type="ECO:0000313" key="2">
    <source>
        <dbReference type="EMBL" id="KAL0475348.1"/>
    </source>
</evidence>
<keyword evidence="1" id="KW-1133">Transmembrane helix</keyword>
<dbReference type="Proteomes" id="UP001451303">
    <property type="component" value="Unassembled WGS sequence"/>
</dbReference>
<gene>
    <name evidence="2" type="ORF">QR685DRAFT_568155</name>
</gene>
<accession>A0ABR3DST5</accession>
<keyword evidence="1" id="KW-0812">Transmembrane</keyword>
<comment type="caution">
    <text evidence="2">The sequence shown here is derived from an EMBL/GenBank/DDBJ whole genome shotgun (WGS) entry which is preliminary data.</text>
</comment>
<name>A0ABR3DST5_NEUIN</name>
<evidence type="ECO:0000313" key="3">
    <source>
        <dbReference type="Proteomes" id="UP001451303"/>
    </source>
</evidence>
<protein>
    <submittedName>
        <fullName evidence="2">Uncharacterized protein</fullName>
    </submittedName>
</protein>